<reference evidence="1 2" key="1">
    <citation type="submission" date="2024-06" db="EMBL/GenBank/DDBJ databases">
        <authorList>
            <person name="Li F."/>
        </authorList>
    </citation>
    <scope>NUCLEOTIDE SEQUENCE [LARGE SCALE GENOMIC DNA]</scope>
    <source>
        <strain evidence="1 2">GXAS 311</strain>
    </source>
</reference>
<proteinExistence type="predicted"/>
<keyword evidence="2" id="KW-1185">Reference proteome</keyword>
<gene>
    <name evidence="1" type="ORF">ABVT43_09610</name>
</gene>
<dbReference type="Gene3D" id="3.40.47.10">
    <property type="match status" value="1"/>
</dbReference>
<accession>A0ABV2BTV6</accession>
<dbReference type="PANTHER" id="PTHR11712">
    <property type="entry name" value="POLYKETIDE SYNTHASE-RELATED"/>
    <property type="match status" value="1"/>
</dbReference>
<dbReference type="PANTHER" id="PTHR11712:SF336">
    <property type="entry name" value="3-OXOACYL-[ACYL-CARRIER-PROTEIN] SYNTHASE, MITOCHONDRIAL"/>
    <property type="match status" value="1"/>
</dbReference>
<dbReference type="InterPro" id="IPR016039">
    <property type="entry name" value="Thiolase-like"/>
</dbReference>
<organism evidence="1 2">
    <name type="scientific">Aliikangiella maris</name>
    <dbReference type="NCBI Taxonomy" id="3162458"/>
    <lineage>
        <taxon>Bacteria</taxon>
        <taxon>Pseudomonadati</taxon>
        <taxon>Pseudomonadota</taxon>
        <taxon>Gammaproteobacteria</taxon>
        <taxon>Oceanospirillales</taxon>
        <taxon>Pleioneaceae</taxon>
        <taxon>Aliikangiella</taxon>
    </lineage>
</organism>
<comment type="caution">
    <text evidence="1">The sequence shown here is derived from an EMBL/GenBank/DDBJ whole genome shotgun (WGS) entry which is preliminary data.</text>
</comment>
<evidence type="ECO:0000313" key="1">
    <source>
        <dbReference type="EMBL" id="MET1255381.1"/>
    </source>
</evidence>
<evidence type="ECO:0000313" key="2">
    <source>
        <dbReference type="Proteomes" id="UP001548189"/>
    </source>
</evidence>
<dbReference type="InterPro" id="IPR014030">
    <property type="entry name" value="Ketoacyl_synth_N"/>
</dbReference>
<dbReference type="Pfam" id="PF00109">
    <property type="entry name" value="ketoacyl-synt"/>
    <property type="match status" value="1"/>
</dbReference>
<dbReference type="InterPro" id="IPR000794">
    <property type="entry name" value="Beta-ketoacyl_synthase"/>
</dbReference>
<dbReference type="SUPFAM" id="SSF53901">
    <property type="entry name" value="Thiolase-like"/>
    <property type="match status" value="1"/>
</dbReference>
<protein>
    <submittedName>
        <fullName evidence="1">Beta-ketoacyl synthase N-terminal-like domain-containing protein</fullName>
    </submittedName>
</protein>
<dbReference type="Proteomes" id="UP001548189">
    <property type="component" value="Unassembled WGS sequence"/>
</dbReference>
<name>A0ABV2BTV6_9GAMM</name>
<sequence>MSHNQLIGITAVGWEIPGWNNQNILDALDSKIAYGELDPAATLGKKGLRYKDEATKLALCAVNKALESCGLLELEKEQRANIGIIVSSNLGNMDTVCQESGIIHDQHVDSTSPMNLPVASSNVIPSSIAIRYGFKGVNLMLCNGSTSGVDAINIARQMLKAGRAEKMVVVGVEPDNAITRQLLSECDADNVTGKSIETGLLAACLILEPVNADDDNVLGLVGDYQFAPSTEKLAQTFSKPDVWFTPSQSSSRSEKAVAQLKADAFADIECIDVSANSGELYGALGVYQALVALTYLRQNDQQQALISNGLTFGDGVSSLQLSLNG</sequence>
<dbReference type="EMBL" id="JBEVCJ010000009">
    <property type="protein sequence ID" value="MET1255381.1"/>
    <property type="molecule type" value="Genomic_DNA"/>
</dbReference>